<dbReference type="Proteomes" id="UP000012960">
    <property type="component" value="Unplaced"/>
</dbReference>
<evidence type="ECO:0000313" key="2">
    <source>
        <dbReference type="EnsemblPlants" id="Ma10_p10730.1"/>
    </source>
</evidence>
<dbReference type="AlphaFoldDB" id="A0A804KUT7"/>
<dbReference type="EMBL" id="HG996476">
    <property type="protein sequence ID" value="CAG1853152.1"/>
    <property type="molecule type" value="Genomic_DNA"/>
</dbReference>
<reference evidence="2" key="2">
    <citation type="submission" date="2021-05" db="UniProtKB">
        <authorList>
            <consortium name="EnsemblPlants"/>
        </authorList>
    </citation>
    <scope>IDENTIFICATION</scope>
    <source>
        <strain evidence="2">subsp. malaccensis</strain>
    </source>
</reference>
<name>A0A804KUT7_MUSAM</name>
<proteinExistence type="predicted"/>
<reference evidence="1" key="1">
    <citation type="submission" date="2021-03" db="EMBL/GenBank/DDBJ databases">
        <authorList>
            <consortium name="Genoscope - CEA"/>
            <person name="William W."/>
        </authorList>
    </citation>
    <scope>NUCLEOTIDE SEQUENCE</scope>
    <source>
        <strain evidence="1">Doubled-haploid Pahang</strain>
    </source>
</reference>
<keyword evidence="3" id="KW-1185">Reference proteome</keyword>
<accession>A0A804KUT7</accession>
<dbReference type="Gramene" id="Ma10_t10730.1">
    <property type="protein sequence ID" value="Ma10_p10730.1"/>
    <property type="gene ID" value="Ma10_g10730"/>
</dbReference>
<dbReference type="InParanoid" id="A0A804KUT7"/>
<dbReference type="EnsemblPlants" id="Ma10_t10730.1">
    <property type="protein sequence ID" value="Ma10_p10730.1"/>
    <property type="gene ID" value="Ma10_g10730"/>
</dbReference>
<gene>
    <name evidence="1" type="ORF">GSMUA_313780.1</name>
</gene>
<protein>
    <submittedName>
        <fullName evidence="1">(wild Malaysian banana) hypothetical protein</fullName>
    </submittedName>
</protein>
<organism evidence="2 3">
    <name type="scientific">Musa acuminata subsp. malaccensis</name>
    <name type="common">Wild banana</name>
    <name type="synonym">Musa malaccensis</name>
    <dbReference type="NCBI Taxonomy" id="214687"/>
    <lineage>
        <taxon>Eukaryota</taxon>
        <taxon>Viridiplantae</taxon>
        <taxon>Streptophyta</taxon>
        <taxon>Embryophyta</taxon>
        <taxon>Tracheophyta</taxon>
        <taxon>Spermatophyta</taxon>
        <taxon>Magnoliopsida</taxon>
        <taxon>Liliopsida</taxon>
        <taxon>Zingiberales</taxon>
        <taxon>Musaceae</taxon>
        <taxon>Musa</taxon>
    </lineage>
</organism>
<evidence type="ECO:0000313" key="1">
    <source>
        <dbReference type="EMBL" id="CAG1853152.1"/>
    </source>
</evidence>
<sequence length="95" mass="10459">MRLRPIRLALLCRLQSTSRGSSIYQKSLSLLGKDGFTACLCSPTCITGLQEMMKTTRGRLCFCRARKGAPSPPFQKSCSCSTVSFVLPIGYMICK</sequence>
<evidence type="ECO:0000313" key="3">
    <source>
        <dbReference type="Proteomes" id="UP000012960"/>
    </source>
</evidence>